<dbReference type="PROSITE" id="PS50089">
    <property type="entry name" value="ZF_RING_2"/>
    <property type="match status" value="1"/>
</dbReference>
<dbReference type="GO" id="GO:0008270">
    <property type="term" value="F:zinc ion binding"/>
    <property type="evidence" value="ECO:0007669"/>
    <property type="project" value="UniProtKB-KW"/>
</dbReference>
<feature type="domain" description="RING-type" evidence="6">
    <location>
        <begin position="97"/>
        <end position="151"/>
    </location>
</feature>
<dbReference type="SUPFAM" id="SSF57850">
    <property type="entry name" value="RING/U-box"/>
    <property type="match status" value="1"/>
</dbReference>
<accession>A0A484H4I3</accession>
<dbReference type="Gene3D" id="3.30.40.10">
    <property type="entry name" value="Zinc/RING finger domain, C3HC4 (zinc finger)"/>
    <property type="match status" value="1"/>
</dbReference>
<evidence type="ECO:0000256" key="1">
    <source>
        <dbReference type="ARBA" id="ARBA00022723"/>
    </source>
</evidence>
<evidence type="ECO:0000313" key="7">
    <source>
        <dbReference type="EMBL" id="TEA42326.1"/>
    </source>
</evidence>
<evidence type="ECO:0000259" key="6">
    <source>
        <dbReference type="PROSITE" id="PS50089"/>
    </source>
</evidence>
<dbReference type="InterPro" id="IPR013083">
    <property type="entry name" value="Znf_RING/FYVE/PHD"/>
</dbReference>
<keyword evidence="3" id="KW-0862">Zinc</keyword>
<keyword evidence="1" id="KW-0479">Metal-binding</keyword>
<organism evidence="7 8">
    <name type="scientific">Sousa chinensis</name>
    <name type="common">Indo-pacific humpbacked dolphin</name>
    <name type="synonym">Steno chinensis</name>
    <dbReference type="NCBI Taxonomy" id="103600"/>
    <lineage>
        <taxon>Eukaryota</taxon>
        <taxon>Metazoa</taxon>
        <taxon>Chordata</taxon>
        <taxon>Craniata</taxon>
        <taxon>Vertebrata</taxon>
        <taxon>Euteleostomi</taxon>
        <taxon>Mammalia</taxon>
        <taxon>Eutheria</taxon>
        <taxon>Laurasiatheria</taxon>
        <taxon>Artiodactyla</taxon>
        <taxon>Whippomorpha</taxon>
        <taxon>Cetacea</taxon>
        <taxon>Odontoceti</taxon>
        <taxon>Delphinidae</taxon>
        <taxon>Sousa</taxon>
    </lineage>
</organism>
<dbReference type="PANTHER" id="PTHR11224">
    <property type="entry name" value="MAKORIN-RELATED"/>
    <property type="match status" value="1"/>
</dbReference>
<evidence type="ECO:0000256" key="5">
    <source>
        <dbReference type="SAM" id="MobiDB-lite"/>
    </source>
</evidence>
<comment type="caution">
    <text evidence="7">The sequence shown here is derived from an EMBL/GenBank/DDBJ whole genome shotgun (WGS) entry which is preliminary data.</text>
</comment>
<dbReference type="InterPro" id="IPR001841">
    <property type="entry name" value="Znf_RING"/>
</dbReference>
<protein>
    <recommendedName>
        <fullName evidence="6">RING-type domain-containing protein</fullName>
    </recommendedName>
</protein>
<keyword evidence="2 4" id="KW-0863">Zinc-finger</keyword>
<dbReference type="AlphaFoldDB" id="A0A484H4I3"/>
<sequence length="198" mass="21956">HLQPPHHLEWGRRHSEPHITLSGPPQGLTRRGSEPSYLPSVTAGWGWAGAYQGMEPGLEELFSKAEDIGGSSWKSLSLACESSGVLQRVQDSRDIVCGICMDKVWDKPEAKRIFGILPNCSHPHCLGCLRTWRKSRGDFPLGVIKACPQCRVPSSYIIPCKFWVVGKTAFLGGTEPEEEVFFMDCALTMAFWGSELLL</sequence>
<dbReference type="EMBL" id="QWLN02000112">
    <property type="protein sequence ID" value="TEA42326.1"/>
    <property type="molecule type" value="Genomic_DNA"/>
</dbReference>
<keyword evidence="8" id="KW-1185">Reference proteome</keyword>
<feature type="non-terminal residue" evidence="7">
    <location>
        <position position="1"/>
    </location>
</feature>
<evidence type="ECO:0000256" key="3">
    <source>
        <dbReference type="ARBA" id="ARBA00022833"/>
    </source>
</evidence>
<name>A0A484H4I3_SOUCH</name>
<evidence type="ECO:0000313" key="8">
    <source>
        <dbReference type="Proteomes" id="UP000295264"/>
    </source>
</evidence>
<dbReference type="PANTHER" id="PTHR11224:SF39">
    <property type="entry name" value="RING-TYPE E3 UBIQUITIN TRANSFERASE"/>
    <property type="match status" value="1"/>
</dbReference>
<feature type="non-terminal residue" evidence="7">
    <location>
        <position position="198"/>
    </location>
</feature>
<feature type="compositionally biased region" description="Basic and acidic residues" evidence="5">
    <location>
        <begin position="1"/>
        <end position="17"/>
    </location>
</feature>
<dbReference type="Proteomes" id="UP000295264">
    <property type="component" value="Unassembled WGS sequence"/>
</dbReference>
<gene>
    <name evidence="7" type="ORF">DBR06_SOUSAS1810098</name>
</gene>
<evidence type="ECO:0000256" key="4">
    <source>
        <dbReference type="PROSITE-ProRule" id="PRU00175"/>
    </source>
</evidence>
<feature type="region of interest" description="Disordered" evidence="5">
    <location>
        <begin position="1"/>
        <end position="35"/>
    </location>
</feature>
<dbReference type="GO" id="GO:0061630">
    <property type="term" value="F:ubiquitin protein ligase activity"/>
    <property type="evidence" value="ECO:0007669"/>
    <property type="project" value="InterPro"/>
</dbReference>
<dbReference type="InterPro" id="IPR045072">
    <property type="entry name" value="MKRN-like"/>
</dbReference>
<evidence type="ECO:0000256" key="2">
    <source>
        <dbReference type="ARBA" id="ARBA00022771"/>
    </source>
</evidence>
<proteinExistence type="predicted"/>
<dbReference type="GO" id="GO:0000209">
    <property type="term" value="P:protein polyubiquitination"/>
    <property type="evidence" value="ECO:0007669"/>
    <property type="project" value="InterPro"/>
</dbReference>
<reference evidence="7 8" key="1">
    <citation type="journal article" date="2018" name="Genomics">
        <title>Molecular footprints of inshore aquatic adaptation in Indo-Pacific humpback dolphin (Sousa chinensis).</title>
        <authorList>
            <person name="Ming Y."/>
            <person name="Jian J."/>
            <person name="Yu F."/>
            <person name="Yu X."/>
            <person name="Wang J."/>
            <person name="Liu W."/>
        </authorList>
    </citation>
    <scope>NUCLEOTIDE SEQUENCE [LARGE SCALE GENOMIC DNA]</scope>
    <source>
        <strain evidence="7">MY-2018</strain>
        <tissue evidence="7">Skin</tissue>
    </source>
</reference>